<name>A0A8H9H3C1_9ACTN</name>
<organism evidence="2 3">
    <name type="scientific">Microbispora bryophytorum</name>
    <dbReference type="NCBI Taxonomy" id="1460882"/>
    <lineage>
        <taxon>Bacteria</taxon>
        <taxon>Bacillati</taxon>
        <taxon>Actinomycetota</taxon>
        <taxon>Actinomycetes</taxon>
        <taxon>Streptosporangiales</taxon>
        <taxon>Streptosporangiaceae</taxon>
        <taxon>Microbispora</taxon>
    </lineage>
</organism>
<evidence type="ECO:0000313" key="3">
    <source>
        <dbReference type="Proteomes" id="UP000653480"/>
    </source>
</evidence>
<feature type="compositionally biased region" description="Basic and acidic residues" evidence="1">
    <location>
        <begin position="1"/>
        <end position="11"/>
    </location>
</feature>
<dbReference type="RefSeq" id="WP_167748131.1">
    <property type="nucleotide sequence ID" value="NZ_JACXKK010000001.1"/>
</dbReference>
<gene>
    <name evidence="2" type="ORF">GCM10011574_28520</name>
</gene>
<protein>
    <submittedName>
        <fullName evidence="2">Uncharacterized protein</fullName>
    </submittedName>
</protein>
<keyword evidence="3" id="KW-1185">Reference proteome</keyword>
<reference evidence="2" key="1">
    <citation type="journal article" date="2014" name="Int. J. Syst. Evol. Microbiol.">
        <title>Complete genome sequence of Corynebacterium casei LMG S-19264T (=DSM 44701T), isolated from a smear-ripened cheese.</title>
        <authorList>
            <consortium name="US DOE Joint Genome Institute (JGI-PGF)"/>
            <person name="Walter F."/>
            <person name="Albersmeier A."/>
            <person name="Kalinowski J."/>
            <person name="Ruckert C."/>
        </authorList>
    </citation>
    <scope>NUCLEOTIDE SEQUENCE</scope>
    <source>
        <strain evidence="2">CGMCC 4.7138</strain>
    </source>
</reference>
<dbReference type="EMBL" id="BMMN01000004">
    <property type="protein sequence ID" value="GGO11227.1"/>
    <property type="molecule type" value="Genomic_DNA"/>
</dbReference>
<dbReference type="Proteomes" id="UP000653480">
    <property type="component" value="Unassembled WGS sequence"/>
</dbReference>
<sequence length="53" mass="5684">MPRVVEQEARGKVPRLATGFPHRPPEAALTGPDSAVTARTVTAGVAMRSVMRR</sequence>
<evidence type="ECO:0000256" key="1">
    <source>
        <dbReference type="SAM" id="MobiDB-lite"/>
    </source>
</evidence>
<proteinExistence type="predicted"/>
<feature type="region of interest" description="Disordered" evidence="1">
    <location>
        <begin position="1"/>
        <end position="34"/>
    </location>
</feature>
<evidence type="ECO:0000313" key="2">
    <source>
        <dbReference type="EMBL" id="GGO11227.1"/>
    </source>
</evidence>
<dbReference type="AlphaFoldDB" id="A0A8H9H3C1"/>
<reference evidence="2" key="2">
    <citation type="submission" date="2020-09" db="EMBL/GenBank/DDBJ databases">
        <authorList>
            <person name="Sun Q."/>
            <person name="Zhou Y."/>
        </authorList>
    </citation>
    <scope>NUCLEOTIDE SEQUENCE</scope>
    <source>
        <strain evidence="2">CGMCC 4.7138</strain>
    </source>
</reference>
<comment type="caution">
    <text evidence="2">The sequence shown here is derived from an EMBL/GenBank/DDBJ whole genome shotgun (WGS) entry which is preliminary data.</text>
</comment>
<accession>A0A8H9H3C1</accession>